<dbReference type="AlphaFoldDB" id="X1FKF7"/>
<comment type="caution">
    <text evidence="1">The sequence shown here is derived from an EMBL/GenBank/DDBJ whole genome shotgun (WGS) entry which is preliminary data.</text>
</comment>
<gene>
    <name evidence="1" type="ORF">S03H2_04590</name>
</gene>
<reference evidence="1" key="1">
    <citation type="journal article" date="2014" name="Front. Microbiol.">
        <title>High frequency of phylogenetically diverse reductive dehalogenase-homologous genes in deep subseafloor sedimentary metagenomes.</title>
        <authorList>
            <person name="Kawai M."/>
            <person name="Futagami T."/>
            <person name="Toyoda A."/>
            <person name="Takaki Y."/>
            <person name="Nishi S."/>
            <person name="Hori S."/>
            <person name="Arai W."/>
            <person name="Tsubouchi T."/>
            <person name="Morono Y."/>
            <person name="Uchiyama I."/>
            <person name="Ito T."/>
            <person name="Fujiyama A."/>
            <person name="Inagaki F."/>
            <person name="Takami H."/>
        </authorList>
    </citation>
    <scope>NUCLEOTIDE SEQUENCE</scope>
    <source>
        <strain evidence="1">Expedition CK06-06</strain>
    </source>
</reference>
<feature type="non-terminal residue" evidence="1">
    <location>
        <position position="1"/>
    </location>
</feature>
<sequence>TGTIIISRKLAPRILPTAISAANLKLLIETTSSGSEVARARKTVPTRASFQFIAITIPSPILASHTPRKTMTIKQRENKVMAELRRIPGYVEDGFRGSFSSNLIFLSWPKMSFNPIA</sequence>
<protein>
    <submittedName>
        <fullName evidence="1">Uncharacterized protein</fullName>
    </submittedName>
</protein>
<evidence type="ECO:0000313" key="1">
    <source>
        <dbReference type="EMBL" id="GAH21268.1"/>
    </source>
</evidence>
<organism evidence="1">
    <name type="scientific">marine sediment metagenome</name>
    <dbReference type="NCBI Taxonomy" id="412755"/>
    <lineage>
        <taxon>unclassified sequences</taxon>
        <taxon>metagenomes</taxon>
        <taxon>ecological metagenomes</taxon>
    </lineage>
</organism>
<accession>X1FKF7</accession>
<proteinExistence type="predicted"/>
<dbReference type="EMBL" id="BARU01001838">
    <property type="protein sequence ID" value="GAH21268.1"/>
    <property type="molecule type" value="Genomic_DNA"/>
</dbReference>
<name>X1FKF7_9ZZZZ</name>